<comment type="caution">
    <text evidence="1">The sequence shown here is derived from an EMBL/GenBank/DDBJ whole genome shotgun (WGS) entry which is preliminary data.</text>
</comment>
<sequence>MKDSYLSIVLQMRSLVGFLGERPQFAWWATSFFGDYSLRSLEFVTPKTSLLAQYHGVVEAARKLHDEHLNVGSYHLFRLPEEVEQDLHAMMQSSVGTELAKQLPQDKDAALAALKTLAGAIPSAAVGPIAVGNIDQLSAVDTLKSIAGAYASAFSQHAKTYPYLVS</sequence>
<evidence type="ECO:0000313" key="1">
    <source>
        <dbReference type="EMBL" id="MBK7416842.1"/>
    </source>
</evidence>
<gene>
    <name evidence="1" type="ORF">IPJ38_18800</name>
</gene>
<organism evidence="1 2">
    <name type="scientific">Candidatus Dechloromonas phosphorivorans</name>
    <dbReference type="NCBI Taxonomy" id="2899244"/>
    <lineage>
        <taxon>Bacteria</taxon>
        <taxon>Pseudomonadati</taxon>
        <taxon>Pseudomonadota</taxon>
        <taxon>Betaproteobacteria</taxon>
        <taxon>Rhodocyclales</taxon>
        <taxon>Azonexaceae</taxon>
        <taxon>Dechloromonas</taxon>
    </lineage>
</organism>
<protein>
    <submittedName>
        <fullName evidence="1">BrxE family protein</fullName>
    </submittedName>
</protein>
<evidence type="ECO:0000313" key="2">
    <source>
        <dbReference type="Proteomes" id="UP000739411"/>
    </source>
</evidence>
<dbReference type="EMBL" id="JADJMS010000046">
    <property type="protein sequence ID" value="MBK7416842.1"/>
    <property type="molecule type" value="Genomic_DNA"/>
</dbReference>
<dbReference type="Pfam" id="PF26412">
    <property type="entry name" value="BrxE"/>
    <property type="match status" value="1"/>
</dbReference>
<name>A0A935K052_9RHOO</name>
<accession>A0A935K052</accession>
<dbReference type="Proteomes" id="UP000739411">
    <property type="component" value="Unassembled WGS sequence"/>
</dbReference>
<dbReference type="InterPro" id="IPR058690">
    <property type="entry name" value="BrxE"/>
</dbReference>
<dbReference type="AlphaFoldDB" id="A0A935K052"/>
<dbReference type="NCBIfam" id="NF033447">
    <property type="entry name" value="BrxE_fam"/>
    <property type="match status" value="1"/>
</dbReference>
<proteinExistence type="predicted"/>
<reference evidence="1 2" key="1">
    <citation type="submission" date="2020-10" db="EMBL/GenBank/DDBJ databases">
        <title>Connecting structure to function with the recovery of over 1000 high-quality activated sludge metagenome-assembled genomes encoding full-length rRNA genes using long-read sequencing.</title>
        <authorList>
            <person name="Singleton C.M."/>
            <person name="Petriglieri F."/>
            <person name="Kristensen J.M."/>
            <person name="Kirkegaard R.H."/>
            <person name="Michaelsen T.Y."/>
            <person name="Andersen M.H."/>
            <person name="Karst S.M."/>
            <person name="Dueholm M.S."/>
            <person name="Nielsen P.H."/>
            <person name="Albertsen M."/>
        </authorList>
    </citation>
    <scope>NUCLEOTIDE SEQUENCE [LARGE SCALE GENOMIC DNA]</scope>
    <source>
        <strain evidence="1">EsbW_18-Q3-R4-48_BATAC.463</strain>
    </source>
</reference>